<name>A0A674I1X8_9SAUR</name>
<protein>
    <submittedName>
        <fullName evidence="2">Uncharacterized protein</fullName>
    </submittedName>
</protein>
<sequence length="169" mass="18149">SRPAAAGASPTRWPPRRRTRSARSPPRPGRRPAAAGWGSRGCCSPPGPPHRLSVGGSGEQIEGPYGPVFLHGKGEDRRGESGGVVVDVQDDDPALEEVHPALRRADYRDLEVQEALVLIEDHLALRQLLAVYAPLSGAQLPGHVIDLQVVGARLQAECHLSRARYDAQV</sequence>
<evidence type="ECO:0000256" key="1">
    <source>
        <dbReference type="SAM" id="MobiDB-lite"/>
    </source>
</evidence>
<evidence type="ECO:0000313" key="2">
    <source>
        <dbReference type="Ensembl" id="ENSTMTP00000002630.1"/>
    </source>
</evidence>
<feature type="compositionally biased region" description="Low complexity" evidence="1">
    <location>
        <begin position="31"/>
        <end position="44"/>
    </location>
</feature>
<reference evidence="2" key="1">
    <citation type="submission" date="2025-08" db="UniProtKB">
        <authorList>
            <consortium name="Ensembl"/>
        </authorList>
    </citation>
    <scope>IDENTIFICATION</scope>
</reference>
<dbReference type="AlphaFoldDB" id="A0A674I1X8"/>
<proteinExistence type="predicted"/>
<accession>A0A674I1X8</accession>
<dbReference type="Ensembl" id="ENSTMTT00000002731.1">
    <property type="protein sequence ID" value="ENSTMTP00000002630.1"/>
    <property type="gene ID" value="ENSTMTG00000002043.1"/>
</dbReference>
<dbReference type="GeneTree" id="ENSGT01030000234945"/>
<evidence type="ECO:0000313" key="3">
    <source>
        <dbReference type="Proteomes" id="UP000472274"/>
    </source>
</evidence>
<reference evidence="2" key="2">
    <citation type="submission" date="2025-09" db="UniProtKB">
        <authorList>
            <consortium name="Ensembl"/>
        </authorList>
    </citation>
    <scope>IDENTIFICATION</scope>
</reference>
<dbReference type="Proteomes" id="UP000472274">
    <property type="component" value="Unplaced"/>
</dbReference>
<dbReference type="InParanoid" id="A0A674I1X8"/>
<feature type="region of interest" description="Disordered" evidence="1">
    <location>
        <begin position="1"/>
        <end position="92"/>
    </location>
</feature>
<keyword evidence="3" id="KW-1185">Reference proteome</keyword>
<organism evidence="2 3">
    <name type="scientific">Terrapene triunguis</name>
    <name type="common">Three-toed box turtle</name>
    <dbReference type="NCBI Taxonomy" id="2587831"/>
    <lineage>
        <taxon>Eukaryota</taxon>
        <taxon>Metazoa</taxon>
        <taxon>Chordata</taxon>
        <taxon>Craniata</taxon>
        <taxon>Vertebrata</taxon>
        <taxon>Euteleostomi</taxon>
        <taxon>Archelosauria</taxon>
        <taxon>Testudinata</taxon>
        <taxon>Testudines</taxon>
        <taxon>Cryptodira</taxon>
        <taxon>Durocryptodira</taxon>
        <taxon>Testudinoidea</taxon>
        <taxon>Emydidae</taxon>
        <taxon>Terrapene</taxon>
    </lineage>
</organism>